<organism evidence="1 2">
    <name type="scientific">Amycolatopsis balhimycina DSM 5908</name>
    <dbReference type="NCBI Taxonomy" id="1081091"/>
    <lineage>
        <taxon>Bacteria</taxon>
        <taxon>Bacillati</taxon>
        <taxon>Actinomycetota</taxon>
        <taxon>Actinomycetes</taxon>
        <taxon>Pseudonocardiales</taxon>
        <taxon>Pseudonocardiaceae</taxon>
        <taxon>Amycolatopsis</taxon>
    </lineage>
</organism>
<proteinExistence type="predicted"/>
<dbReference type="AlphaFoldDB" id="A0A428W0S1"/>
<dbReference type="RefSeq" id="WP_020644120.1">
    <property type="nucleotide sequence ID" value="NZ_QHHU01000082.1"/>
</dbReference>
<dbReference type="EMBL" id="QHHU01000082">
    <property type="protein sequence ID" value="RSM36653.1"/>
    <property type="molecule type" value="Genomic_DNA"/>
</dbReference>
<evidence type="ECO:0000313" key="1">
    <source>
        <dbReference type="EMBL" id="RSM36653.1"/>
    </source>
</evidence>
<evidence type="ECO:0008006" key="3">
    <source>
        <dbReference type="Google" id="ProtNLM"/>
    </source>
</evidence>
<comment type="caution">
    <text evidence="1">The sequence shown here is derived from an EMBL/GenBank/DDBJ whole genome shotgun (WGS) entry which is preliminary data.</text>
</comment>
<sequence>MNGYEADPARLSAAASWLGSLARDARDRAALRYSARPELVGDALLAAALEDLQRASSAATKILLSDIEGLGERLETAARRYVDYQDEVRERLERLASEPGTAD</sequence>
<reference evidence="1 2" key="1">
    <citation type="submission" date="2018-05" db="EMBL/GenBank/DDBJ databases">
        <title>Evolution of GPA BGCs.</title>
        <authorList>
            <person name="Waglechner N."/>
            <person name="Wright G.D."/>
        </authorList>
    </citation>
    <scope>NUCLEOTIDE SEQUENCE [LARGE SCALE GENOMIC DNA]</scope>
    <source>
        <strain evidence="1 2">DSM 5908</strain>
    </source>
</reference>
<dbReference type="Proteomes" id="UP000286716">
    <property type="component" value="Unassembled WGS sequence"/>
</dbReference>
<protein>
    <recommendedName>
        <fullName evidence="3">ESX-1 secretion-associated protein</fullName>
    </recommendedName>
</protein>
<accession>A0A428W0S1</accession>
<name>A0A428W0S1_AMYBA</name>
<evidence type="ECO:0000313" key="2">
    <source>
        <dbReference type="Proteomes" id="UP000286716"/>
    </source>
</evidence>
<gene>
    <name evidence="1" type="ORF">DMA12_39555</name>
</gene>
<keyword evidence="2" id="KW-1185">Reference proteome</keyword>